<feature type="chain" id="PRO_5042249628" description="Secreted protein" evidence="1">
    <location>
        <begin position="28"/>
        <end position="96"/>
    </location>
</feature>
<evidence type="ECO:0000256" key="1">
    <source>
        <dbReference type="SAM" id="SignalP"/>
    </source>
</evidence>
<accession>A0AAD5L3E3</accession>
<dbReference type="AlphaFoldDB" id="A0AAD5L3E3"/>
<evidence type="ECO:0000313" key="2">
    <source>
        <dbReference type="EMBL" id="KAI9555475.1"/>
    </source>
</evidence>
<dbReference type="EMBL" id="WJBH02000007">
    <property type="protein sequence ID" value="KAI9555475.1"/>
    <property type="molecule type" value="Genomic_DNA"/>
</dbReference>
<protein>
    <recommendedName>
        <fullName evidence="4">Secreted protein</fullName>
    </recommendedName>
</protein>
<gene>
    <name evidence="2" type="ORF">GHT06_017990</name>
</gene>
<comment type="caution">
    <text evidence="2">The sequence shown here is derived from an EMBL/GenBank/DDBJ whole genome shotgun (WGS) entry which is preliminary data.</text>
</comment>
<reference evidence="2 3" key="1">
    <citation type="submission" date="2022-05" db="EMBL/GenBank/DDBJ databases">
        <title>A multi-omics perspective on studying reproductive biology in Daphnia sinensis.</title>
        <authorList>
            <person name="Jia J."/>
        </authorList>
    </citation>
    <scope>NUCLEOTIDE SEQUENCE [LARGE SCALE GENOMIC DNA]</scope>
    <source>
        <strain evidence="2 3">WSL</strain>
    </source>
</reference>
<sequence length="96" mass="11511">MFGFLYTQISQSVGLLLLTFVSVRVDWMEIVHHPEVPFGFSKYFADGQHRCVIQANTFRQQRRQNMYYYALNSITDNRYTKFTKRCTFSFNIYQIS</sequence>
<keyword evidence="1" id="KW-0732">Signal</keyword>
<dbReference type="Proteomes" id="UP000820818">
    <property type="component" value="Linkage Group LG7"/>
</dbReference>
<evidence type="ECO:0000313" key="3">
    <source>
        <dbReference type="Proteomes" id="UP000820818"/>
    </source>
</evidence>
<organism evidence="2 3">
    <name type="scientific">Daphnia sinensis</name>
    <dbReference type="NCBI Taxonomy" id="1820382"/>
    <lineage>
        <taxon>Eukaryota</taxon>
        <taxon>Metazoa</taxon>
        <taxon>Ecdysozoa</taxon>
        <taxon>Arthropoda</taxon>
        <taxon>Crustacea</taxon>
        <taxon>Branchiopoda</taxon>
        <taxon>Diplostraca</taxon>
        <taxon>Cladocera</taxon>
        <taxon>Anomopoda</taxon>
        <taxon>Daphniidae</taxon>
        <taxon>Daphnia</taxon>
        <taxon>Daphnia similis group</taxon>
    </lineage>
</organism>
<evidence type="ECO:0008006" key="4">
    <source>
        <dbReference type="Google" id="ProtNLM"/>
    </source>
</evidence>
<keyword evidence="3" id="KW-1185">Reference proteome</keyword>
<name>A0AAD5L3E3_9CRUS</name>
<proteinExistence type="predicted"/>
<feature type="signal peptide" evidence="1">
    <location>
        <begin position="1"/>
        <end position="27"/>
    </location>
</feature>